<dbReference type="OrthoDB" id="660555at2759"/>
<dbReference type="Proteomes" id="UP000789342">
    <property type="component" value="Unassembled WGS sequence"/>
</dbReference>
<keyword evidence="2" id="KW-1185">Reference proteome</keyword>
<sequence>YKKNLNSTEARACTIVQQKSVQLLETWDSVIRKYSDVIDIGLISFPSPNTLQTRRC</sequence>
<dbReference type="AlphaFoldDB" id="A0A9N9J438"/>
<reference evidence="1" key="1">
    <citation type="submission" date="2021-06" db="EMBL/GenBank/DDBJ databases">
        <authorList>
            <person name="Kallberg Y."/>
            <person name="Tangrot J."/>
            <person name="Rosling A."/>
        </authorList>
    </citation>
    <scope>NUCLEOTIDE SEQUENCE</scope>
    <source>
        <strain evidence="1">CL551</strain>
    </source>
</reference>
<feature type="non-terminal residue" evidence="1">
    <location>
        <position position="1"/>
    </location>
</feature>
<gene>
    <name evidence="1" type="ORF">AMORRO_LOCUS16147</name>
</gene>
<dbReference type="EMBL" id="CAJVPV010042565">
    <property type="protein sequence ID" value="CAG8764183.1"/>
    <property type="molecule type" value="Genomic_DNA"/>
</dbReference>
<comment type="caution">
    <text evidence="1">The sequence shown here is derived from an EMBL/GenBank/DDBJ whole genome shotgun (WGS) entry which is preliminary data.</text>
</comment>
<evidence type="ECO:0000313" key="2">
    <source>
        <dbReference type="Proteomes" id="UP000789342"/>
    </source>
</evidence>
<proteinExistence type="predicted"/>
<feature type="non-terminal residue" evidence="1">
    <location>
        <position position="56"/>
    </location>
</feature>
<protein>
    <submittedName>
        <fullName evidence="1">9379_t:CDS:1</fullName>
    </submittedName>
</protein>
<organism evidence="1 2">
    <name type="scientific">Acaulospora morrowiae</name>
    <dbReference type="NCBI Taxonomy" id="94023"/>
    <lineage>
        <taxon>Eukaryota</taxon>
        <taxon>Fungi</taxon>
        <taxon>Fungi incertae sedis</taxon>
        <taxon>Mucoromycota</taxon>
        <taxon>Glomeromycotina</taxon>
        <taxon>Glomeromycetes</taxon>
        <taxon>Diversisporales</taxon>
        <taxon>Acaulosporaceae</taxon>
        <taxon>Acaulospora</taxon>
    </lineage>
</organism>
<evidence type="ECO:0000313" key="1">
    <source>
        <dbReference type="EMBL" id="CAG8764183.1"/>
    </source>
</evidence>
<name>A0A9N9J438_9GLOM</name>
<accession>A0A9N9J438</accession>